<dbReference type="EMBL" id="JAFCMP010000552">
    <property type="protein sequence ID" value="KAG5175197.1"/>
    <property type="molecule type" value="Genomic_DNA"/>
</dbReference>
<evidence type="ECO:0000256" key="1">
    <source>
        <dbReference type="SAM" id="MobiDB-lite"/>
    </source>
</evidence>
<protein>
    <recommendedName>
        <fullName evidence="2">RNA-polymerase II-associated protein 3-like C-terminal domain-containing protein</fullName>
    </recommendedName>
</protein>
<sequence length="195" mass="20921">MESLGHQQKGWRKTASKPPPKHKAGAAADKTASSKLVRKGPLQAPTTQSEFERDWRRRCKTHADMVALLGLVGASGMPKLFKVELDPQLLGQILGVLSRCAAADSALPPCQPRNSSSDDGDAANGHQAGGGESVARCIAWLRGIQGTGRFALNVHFLSDRETAALGEMVDALMPLAEAQQAEELRELRKVYGVDK</sequence>
<dbReference type="GO" id="GO:0007368">
    <property type="term" value="P:determination of left/right symmetry"/>
    <property type="evidence" value="ECO:0007669"/>
    <property type="project" value="TreeGrafter"/>
</dbReference>
<keyword evidence="4" id="KW-1185">Reference proteome</keyword>
<feature type="region of interest" description="Disordered" evidence="1">
    <location>
        <begin position="1"/>
        <end position="53"/>
    </location>
</feature>
<dbReference type="GO" id="GO:0005576">
    <property type="term" value="C:extracellular region"/>
    <property type="evidence" value="ECO:0007669"/>
    <property type="project" value="GOC"/>
</dbReference>
<dbReference type="PANTHER" id="PTHR28572">
    <property type="entry name" value="COILED-COIL DOMAIN-CONTAINING PROTEIN 103"/>
    <property type="match status" value="1"/>
</dbReference>
<organism evidence="3 4">
    <name type="scientific">Tribonema minus</name>
    <dbReference type="NCBI Taxonomy" id="303371"/>
    <lineage>
        <taxon>Eukaryota</taxon>
        <taxon>Sar</taxon>
        <taxon>Stramenopiles</taxon>
        <taxon>Ochrophyta</taxon>
        <taxon>PX clade</taxon>
        <taxon>Xanthophyceae</taxon>
        <taxon>Tribonematales</taxon>
        <taxon>Tribonemataceae</taxon>
        <taxon>Tribonema</taxon>
    </lineage>
</organism>
<dbReference type="GO" id="GO:0036157">
    <property type="term" value="C:outer dynein arm"/>
    <property type="evidence" value="ECO:0007669"/>
    <property type="project" value="InterPro"/>
</dbReference>
<gene>
    <name evidence="3" type="ORF">JKP88DRAFT_172531</name>
</gene>
<accession>A0A836C7R2</accession>
<dbReference type="GO" id="GO:0036159">
    <property type="term" value="P:inner dynein arm assembly"/>
    <property type="evidence" value="ECO:0007669"/>
    <property type="project" value="TreeGrafter"/>
</dbReference>
<dbReference type="Pfam" id="PF13877">
    <property type="entry name" value="RPAP3_C"/>
    <property type="match status" value="1"/>
</dbReference>
<evidence type="ECO:0000259" key="2">
    <source>
        <dbReference type="Pfam" id="PF13877"/>
    </source>
</evidence>
<evidence type="ECO:0000313" key="3">
    <source>
        <dbReference type="EMBL" id="KAG5175197.1"/>
    </source>
</evidence>
<dbReference type="OrthoDB" id="447931at2759"/>
<reference evidence="3" key="1">
    <citation type="submission" date="2021-02" db="EMBL/GenBank/DDBJ databases">
        <title>First Annotated Genome of the Yellow-green Alga Tribonema minus.</title>
        <authorList>
            <person name="Mahan K.M."/>
        </authorList>
    </citation>
    <scope>NUCLEOTIDE SEQUENCE</scope>
    <source>
        <strain evidence="3">UTEX B ZZ1240</strain>
    </source>
</reference>
<feature type="region of interest" description="Disordered" evidence="1">
    <location>
        <begin position="107"/>
        <end position="128"/>
    </location>
</feature>
<evidence type="ECO:0000313" key="4">
    <source>
        <dbReference type="Proteomes" id="UP000664859"/>
    </source>
</evidence>
<dbReference type="InterPro" id="IPR025986">
    <property type="entry name" value="RPAP3-like_C"/>
</dbReference>
<dbReference type="InterPro" id="IPR042422">
    <property type="entry name" value="CC103"/>
</dbReference>
<dbReference type="Proteomes" id="UP000664859">
    <property type="component" value="Unassembled WGS sequence"/>
</dbReference>
<dbReference type="AlphaFoldDB" id="A0A836C7R2"/>
<feature type="compositionally biased region" description="Basic residues" evidence="1">
    <location>
        <begin position="9"/>
        <end position="24"/>
    </location>
</feature>
<comment type="caution">
    <text evidence="3">The sequence shown here is derived from an EMBL/GenBank/DDBJ whole genome shotgun (WGS) entry which is preliminary data.</text>
</comment>
<name>A0A836C7R2_9STRA</name>
<dbReference type="GO" id="GO:0003351">
    <property type="term" value="P:epithelial cilium movement involved in extracellular fluid movement"/>
    <property type="evidence" value="ECO:0007669"/>
    <property type="project" value="TreeGrafter"/>
</dbReference>
<dbReference type="PANTHER" id="PTHR28572:SF1">
    <property type="entry name" value="COILED-COIL DOMAIN-CONTAINING PROTEIN 103"/>
    <property type="match status" value="1"/>
</dbReference>
<feature type="domain" description="RNA-polymerase II-associated protein 3-like C-terminal" evidence="2">
    <location>
        <begin position="44"/>
        <end position="161"/>
    </location>
</feature>
<proteinExistence type="predicted"/>